<evidence type="ECO:0000256" key="5">
    <source>
        <dbReference type="ARBA" id="ARBA00022840"/>
    </source>
</evidence>
<comment type="catalytic activity">
    <reaction evidence="8 9">
        <text>ATP + (deoxyribonucleotide)n-3'-hydroxyl + 5'-phospho-(deoxyribonucleotide)m = (deoxyribonucleotide)n+m + AMP + diphosphate.</text>
        <dbReference type="EC" id="6.5.1.1"/>
    </reaction>
</comment>
<dbReference type="InterPro" id="IPR012310">
    <property type="entry name" value="DNA_ligase_ATP-dep_cent"/>
</dbReference>
<comment type="caution">
    <text evidence="12">The sequence shown here is derived from an EMBL/GenBank/DDBJ whole genome shotgun (WGS) entry which is preliminary data.</text>
</comment>
<dbReference type="InterPro" id="IPR000977">
    <property type="entry name" value="DNA_ligase_ATP-dep"/>
</dbReference>
<evidence type="ECO:0000256" key="8">
    <source>
        <dbReference type="ARBA" id="ARBA00034003"/>
    </source>
</evidence>
<dbReference type="InterPro" id="IPR036599">
    <property type="entry name" value="DNA_ligase_N_sf"/>
</dbReference>
<keyword evidence="7 9" id="KW-0234">DNA repair</keyword>
<dbReference type="Gene3D" id="3.30.1490.70">
    <property type="match status" value="1"/>
</dbReference>
<dbReference type="InterPro" id="IPR016059">
    <property type="entry name" value="DNA_ligase_ATP-dep_CS"/>
</dbReference>
<evidence type="ECO:0000256" key="7">
    <source>
        <dbReference type="ARBA" id="ARBA00023204"/>
    </source>
</evidence>
<dbReference type="Gene3D" id="1.10.3260.10">
    <property type="entry name" value="DNA ligase, ATP-dependent, N-terminal domain"/>
    <property type="match status" value="1"/>
</dbReference>
<dbReference type="Proteomes" id="UP001303046">
    <property type="component" value="Unassembled WGS sequence"/>
</dbReference>
<feature type="domain" description="ATP-dependent DNA ligase family profile" evidence="11">
    <location>
        <begin position="355"/>
        <end position="477"/>
    </location>
</feature>
<keyword evidence="3 9" id="KW-0547">Nucleotide-binding</keyword>
<evidence type="ECO:0000259" key="11">
    <source>
        <dbReference type="PROSITE" id="PS50160"/>
    </source>
</evidence>
<dbReference type="InterPro" id="IPR012308">
    <property type="entry name" value="DNA_ligase_ATP-dep_N"/>
</dbReference>
<gene>
    <name evidence="12" type="primary">Necator_chrX.g22262</name>
    <name evidence="12" type="ORF">RB195_022101</name>
</gene>
<evidence type="ECO:0000256" key="4">
    <source>
        <dbReference type="ARBA" id="ARBA00022763"/>
    </source>
</evidence>
<keyword evidence="13" id="KW-1185">Reference proteome</keyword>
<dbReference type="EC" id="6.5.1.1" evidence="9"/>
<dbReference type="CDD" id="cd07900">
    <property type="entry name" value="Adenylation_DNA_ligase_I_Euk"/>
    <property type="match status" value="1"/>
</dbReference>
<keyword evidence="5 9" id="KW-0067">ATP-binding</keyword>
<dbReference type="EMBL" id="JAVFWL010000006">
    <property type="protein sequence ID" value="KAK6760903.1"/>
    <property type="molecule type" value="Genomic_DNA"/>
</dbReference>
<evidence type="ECO:0000256" key="10">
    <source>
        <dbReference type="RuleBase" id="RU004196"/>
    </source>
</evidence>
<dbReference type="Gene3D" id="3.30.470.30">
    <property type="entry name" value="DNA ligase/mRNA capping enzyme"/>
    <property type="match status" value="1"/>
</dbReference>
<dbReference type="InterPro" id="IPR050191">
    <property type="entry name" value="ATP-dep_DNA_ligase"/>
</dbReference>
<dbReference type="PROSITE" id="PS50160">
    <property type="entry name" value="DNA_LIGASE_A3"/>
    <property type="match status" value="1"/>
</dbReference>
<proteinExistence type="inferred from homology"/>
<dbReference type="PROSITE" id="PS00333">
    <property type="entry name" value="DNA_LIGASE_A2"/>
    <property type="match status" value="1"/>
</dbReference>
<dbReference type="PROSITE" id="PS00697">
    <property type="entry name" value="DNA_LIGASE_A1"/>
    <property type="match status" value="1"/>
</dbReference>
<sequence length="477" mass="53385">MLPAKENVGKVEWGYGSKVPYLELTKVFSKIEEEKRRSKIIEVLADFYRPAYEGSELGVADHTIIKAVAQATGRTVEKIKEELQRKGDLGIIAQQSRQSQTSLCKAFGFTPKAHTVQSVFSKLTDISKLTGSASVNKKVELIKGLIVACQGAETKFLVRSLEGKLRIGLAEQSVLVALANAFTACHVKDRGLELTSPLLEDLKNKHVLLLKTTYCQCPNYGKIIPIALSCGIEKIIEKCKLAPGVPLKPMLAHPTKGISEIMKRFGEAEFASEYKYDGERGQIHMEDSGVVHIYSRNQEDNTSKYPDIIEKIRDCILSNVSSFIVDAEIVAWDQDAKSILPFQILTSRKRKNAGDSEIKVQVCVFLFDILFLNNEPLVKKSFRRRREILRKNFIEVEGRFSFAKNLDSSDVDEINEFLDEAIKGNCEGLMVKTLDEHATYEIAKRSHNWLKLKKDYLDGVGDTLDLVVIGGYFGTGV</sequence>
<keyword evidence="4 9" id="KW-0227">DNA damage</keyword>
<comment type="similarity">
    <text evidence="1 10">Belongs to the ATP-dependent DNA ligase family.</text>
</comment>
<keyword evidence="6 9" id="KW-0233">DNA recombination</keyword>
<evidence type="ECO:0000256" key="2">
    <source>
        <dbReference type="ARBA" id="ARBA00022598"/>
    </source>
</evidence>
<evidence type="ECO:0000313" key="12">
    <source>
        <dbReference type="EMBL" id="KAK6760903.1"/>
    </source>
</evidence>
<dbReference type="SUPFAM" id="SSF56091">
    <property type="entry name" value="DNA ligase/mRNA capping enzyme, catalytic domain"/>
    <property type="match status" value="1"/>
</dbReference>
<name>A0ABR1EE88_NECAM</name>
<organism evidence="12 13">
    <name type="scientific">Necator americanus</name>
    <name type="common">Human hookworm</name>
    <dbReference type="NCBI Taxonomy" id="51031"/>
    <lineage>
        <taxon>Eukaryota</taxon>
        <taxon>Metazoa</taxon>
        <taxon>Ecdysozoa</taxon>
        <taxon>Nematoda</taxon>
        <taxon>Chromadorea</taxon>
        <taxon>Rhabditida</taxon>
        <taxon>Rhabditina</taxon>
        <taxon>Rhabditomorpha</taxon>
        <taxon>Strongyloidea</taxon>
        <taxon>Ancylostomatidae</taxon>
        <taxon>Bunostominae</taxon>
        <taxon>Necator</taxon>
    </lineage>
</organism>
<dbReference type="NCBIfam" id="TIGR00574">
    <property type="entry name" value="dnl1"/>
    <property type="match status" value="1"/>
</dbReference>
<evidence type="ECO:0000256" key="1">
    <source>
        <dbReference type="ARBA" id="ARBA00007572"/>
    </source>
</evidence>
<evidence type="ECO:0000313" key="13">
    <source>
        <dbReference type="Proteomes" id="UP001303046"/>
    </source>
</evidence>
<dbReference type="Pfam" id="PF04675">
    <property type="entry name" value="DNA_ligase_A_N"/>
    <property type="match status" value="1"/>
</dbReference>
<accession>A0ABR1EE88</accession>
<dbReference type="Pfam" id="PF01068">
    <property type="entry name" value="DNA_ligase_A_M"/>
    <property type="match status" value="1"/>
</dbReference>
<evidence type="ECO:0000256" key="3">
    <source>
        <dbReference type="ARBA" id="ARBA00022741"/>
    </source>
</evidence>
<keyword evidence="2 9" id="KW-0436">Ligase</keyword>
<evidence type="ECO:0000256" key="9">
    <source>
        <dbReference type="RuleBase" id="RU000617"/>
    </source>
</evidence>
<protein>
    <recommendedName>
        <fullName evidence="9">DNA ligase</fullName>
        <ecNumber evidence="9">6.5.1.1</ecNumber>
    </recommendedName>
</protein>
<reference evidence="12 13" key="1">
    <citation type="submission" date="2023-08" db="EMBL/GenBank/DDBJ databases">
        <title>A Necator americanus chromosomal reference genome.</title>
        <authorList>
            <person name="Ilik V."/>
            <person name="Petrzelkova K.J."/>
            <person name="Pardy F."/>
            <person name="Fuh T."/>
            <person name="Niatou-Singa F.S."/>
            <person name="Gouil Q."/>
            <person name="Baker L."/>
            <person name="Ritchie M.E."/>
            <person name="Jex A.R."/>
            <person name="Gazzola D."/>
            <person name="Li H."/>
            <person name="Toshio Fujiwara R."/>
            <person name="Zhan B."/>
            <person name="Aroian R.V."/>
            <person name="Pafco B."/>
            <person name="Schwarz E.M."/>
        </authorList>
    </citation>
    <scope>NUCLEOTIDE SEQUENCE [LARGE SCALE GENOMIC DNA]</scope>
    <source>
        <strain evidence="12 13">Aroian</strain>
        <tissue evidence="12">Whole animal</tissue>
    </source>
</reference>
<dbReference type="PANTHER" id="PTHR45674">
    <property type="entry name" value="DNA LIGASE 1/3 FAMILY MEMBER"/>
    <property type="match status" value="1"/>
</dbReference>
<dbReference type="SUPFAM" id="SSF117018">
    <property type="entry name" value="ATP-dependent DNA ligase DNA-binding domain"/>
    <property type="match status" value="1"/>
</dbReference>
<evidence type="ECO:0000256" key="6">
    <source>
        <dbReference type="ARBA" id="ARBA00023172"/>
    </source>
</evidence>
<dbReference type="PANTHER" id="PTHR45674:SF4">
    <property type="entry name" value="DNA LIGASE 1"/>
    <property type="match status" value="1"/>
</dbReference>